<dbReference type="eggNOG" id="ENOG503329T">
    <property type="taxonomic scope" value="Bacteria"/>
</dbReference>
<sequence length="210" mass="24099">MKKSYPFSVILLFFSLPIFAQRTNYIFEYDGQQTAIIWQEKRANEKIYLSVTQGNEQHEYVMNKSFQTEKWNVVSQPSNTDLTIELHNGKYSIVGKFKGKSISKTIVSKGYVWYQNIAYNAGILLKDKCTVKYECFRPDNIELYAMVAEAKGSEKFDGINSNKITVSLTGFLSVFWSCSYYFDPTTLNFIGYKGVNGRPGTPETIIKQVK</sequence>
<dbReference type="OrthoDB" id="1091825at2"/>
<accession>G5SN01</accession>
<feature type="signal peptide" evidence="1">
    <location>
        <begin position="1"/>
        <end position="20"/>
    </location>
</feature>
<dbReference type="AlphaFoldDB" id="G5SN01"/>
<evidence type="ECO:0008006" key="4">
    <source>
        <dbReference type="Google" id="ProtNLM"/>
    </source>
</evidence>
<dbReference type="STRING" id="762968.HMPREF9441_00728"/>
<dbReference type="HOGENOM" id="CLU_1314426_0_0_10"/>
<organism evidence="2 3">
    <name type="scientific">Paraprevotella clara YIT 11840</name>
    <dbReference type="NCBI Taxonomy" id="762968"/>
    <lineage>
        <taxon>Bacteria</taxon>
        <taxon>Pseudomonadati</taxon>
        <taxon>Bacteroidota</taxon>
        <taxon>Bacteroidia</taxon>
        <taxon>Bacteroidales</taxon>
        <taxon>Prevotellaceae</taxon>
        <taxon>Paraprevotella</taxon>
    </lineage>
</organism>
<evidence type="ECO:0000313" key="3">
    <source>
        <dbReference type="Proteomes" id="UP000003598"/>
    </source>
</evidence>
<dbReference type="RefSeq" id="WP_008617915.1">
    <property type="nucleotide sequence ID" value="NZ_JH376586.1"/>
</dbReference>
<dbReference type="EMBL" id="AFFY01000010">
    <property type="protein sequence ID" value="EHH01418.1"/>
    <property type="molecule type" value="Genomic_DNA"/>
</dbReference>
<keyword evidence="1" id="KW-0732">Signal</keyword>
<reference evidence="2 3" key="1">
    <citation type="submission" date="2011-03" db="EMBL/GenBank/DDBJ databases">
        <authorList>
            <person name="Weinstock G."/>
            <person name="Sodergren E."/>
            <person name="Clifton S."/>
            <person name="Fulton L."/>
            <person name="Fulton B."/>
            <person name="Courtney L."/>
            <person name="Fronick C."/>
            <person name="Harrison M."/>
            <person name="Strong C."/>
            <person name="Farmer C."/>
            <person name="Delahaunty K."/>
            <person name="Markovic C."/>
            <person name="Hall O."/>
            <person name="Minx P."/>
            <person name="Tomlinson C."/>
            <person name="Mitreva M."/>
            <person name="Hou S."/>
            <person name="Chen J."/>
            <person name="Wollam A."/>
            <person name="Pepin K.H."/>
            <person name="Johnson M."/>
            <person name="Bhonagiri V."/>
            <person name="Zhang X."/>
            <person name="Suruliraj S."/>
            <person name="Warren W."/>
            <person name="Chinwalla A."/>
            <person name="Mardis E.R."/>
            <person name="Wilson R.K."/>
        </authorList>
    </citation>
    <scope>NUCLEOTIDE SEQUENCE [LARGE SCALE GENOMIC DNA]</scope>
    <source>
        <strain evidence="2 3">YIT 11840</strain>
    </source>
</reference>
<name>G5SN01_9BACT</name>
<dbReference type="PATRIC" id="fig|762968.3.peg.651"/>
<comment type="caution">
    <text evidence="2">The sequence shown here is derived from an EMBL/GenBank/DDBJ whole genome shotgun (WGS) entry which is preliminary data.</text>
</comment>
<dbReference type="Proteomes" id="UP000003598">
    <property type="component" value="Unassembled WGS sequence"/>
</dbReference>
<evidence type="ECO:0000313" key="2">
    <source>
        <dbReference type="EMBL" id="EHH01418.1"/>
    </source>
</evidence>
<protein>
    <recommendedName>
        <fullName evidence="4">DUF4450 domain-containing protein</fullName>
    </recommendedName>
</protein>
<keyword evidence="3" id="KW-1185">Reference proteome</keyword>
<gene>
    <name evidence="2" type="ORF">HMPREF9441_00728</name>
</gene>
<evidence type="ECO:0000256" key="1">
    <source>
        <dbReference type="SAM" id="SignalP"/>
    </source>
</evidence>
<dbReference type="GeneID" id="93556434"/>
<proteinExistence type="predicted"/>
<feature type="chain" id="PRO_5003484435" description="DUF4450 domain-containing protein" evidence="1">
    <location>
        <begin position="21"/>
        <end position="210"/>
    </location>
</feature>